<accession>A0A078MNR5</accession>
<gene>
    <name evidence="1" type="ORF">BN1051_02241</name>
</gene>
<name>A0A078MNR5_9MICC</name>
<dbReference type="EMBL" id="LN483071">
    <property type="protein sequence ID" value="CEA08883.1"/>
    <property type="molecule type" value="Genomic_DNA"/>
</dbReference>
<reference evidence="1" key="1">
    <citation type="submission" date="2014-07" db="EMBL/GenBank/DDBJ databases">
        <authorList>
            <person name="Urmite Genomes Urmite Genomes"/>
        </authorList>
    </citation>
    <scope>NUCLEOTIDE SEQUENCE</scope>
    <source>
        <strain evidence="1">11W110_air</strain>
    </source>
</reference>
<evidence type="ECO:0000313" key="1">
    <source>
        <dbReference type="EMBL" id="CEA08883.1"/>
    </source>
</evidence>
<dbReference type="AlphaFoldDB" id="A0A078MNR5"/>
<proteinExistence type="predicted"/>
<organism evidence="1">
    <name type="scientific">Arthrobacter saudimassiliensis</name>
    <dbReference type="NCBI Taxonomy" id="1461584"/>
    <lineage>
        <taxon>Bacteria</taxon>
        <taxon>Bacillati</taxon>
        <taxon>Actinomycetota</taxon>
        <taxon>Actinomycetes</taxon>
        <taxon>Micrococcales</taxon>
        <taxon>Micrococcaceae</taxon>
        <taxon>Arthrobacter</taxon>
    </lineage>
</organism>
<sequence>MELLIVLGAAAAVAGGTVWVRRNFRSEIDRAKRIRRARRGGGR</sequence>
<protein>
    <submittedName>
        <fullName evidence="1">Uncharacterized protein</fullName>
    </submittedName>
</protein>
<dbReference type="PATRIC" id="fig|1461584.3.peg.2216"/>